<dbReference type="PANTHER" id="PTHR32179">
    <property type="entry name" value="NICOTINATE-NUCLEOTIDE PYROPHOSPHORYLASE [CARBOXYLATING]"/>
    <property type="match status" value="1"/>
</dbReference>
<reference evidence="16 17" key="1">
    <citation type="submission" date="2019-02" db="EMBL/GenBank/DDBJ databases">
        <authorList>
            <consortium name="Pathogen Informatics"/>
        </authorList>
    </citation>
    <scope>NUCLEOTIDE SEQUENCE [LARGE SCALE GENOMIC DNA]</scope>
    <source>
        <strain evidence="16 17">3012STDY7089603</strain>
    </source>
</reference>
<dbReference type="InterPro" id="IPR013785">
    <property type="entry name" value="Aldolase_TIM"/>
</dbReference>
<name>A0A8H2QT39_9FIRM</name>
<comment type="similarity">
    <text evidence="3 12">Belongs to the NadC/ModD family.</text>
</comment>
<evidence type="ECO:0000256" key="10">
    <source>
        <dbReference type="ARBA" id="ARBA00047445"/>
    </source>
</evidence>
<keyword evidence="17" id="KW-1185">Reference proteome</keyword>
<evidence type="ECO:0000256" key="2">
    <source>
        <dbReference type="ARBA" id="ARBA00004893"/>
    </source>
</evidence>
<dbReference type="EMBL" id="CAACYI010000001">
    <property type="protein sequence ID" value="VFB16495.1"/>
    <property type="molecule type" value="Genomic_DNA"/>
</dbReference>
<dbReference type="Gene3D" id="3.20.20.70">
    <property type="entry name" value="Aldolase class I"/>
    <property type="match status" value="1"/>
</dbReference>
<evidence type="ECO:0000313" key="17">
    <source>
        <dbReference type="Proteomes" id="UP000377798"/>
    </source>
</evidence>
<evidence type="ECO:0000256" key="7">
    <source>
        <dbReference type="ARBA" id="ARBA00022676"/>
    </source>
</evidence>
<comment type="catalytic activity">
    <reaction evidence="10">
        <text>nicotinate beta-D-ribonucleotide + CO2 + diphosphate = quinolinate + 5-phospho-alpha-D-ribose 1-diphosphate + 2 H(+)</text>
        <dbReference type="Rhea" id="RHEA:12733"/>
        <dbReference type="ChEBI" id="CHEBI:15378"/>
        <dbReference type="ChEBI" id="CHEBI:16526"/>
        <dbReference type="ChEBI" id="CHEBI:29959"/>
        <dbReference type="ChEBI" id="CHEBI:33019"/>
        <dbReference type="ChEBI" id="CHEBI:57502"/>
        <dbReference type="ChEBI" id="CHEBI:58017"/>
        <dbReference type="EC" id="2.4.2.19"/>
    </reaction>
</comment>
<evidence type="ECO:0000256" key="12">
    <source>
        <dbReference type="PIRNR" id="PIRNR006250"/>
    </source>
</evidence>
<dbReference type="SUPFAM" id="SSF51690">
    <property type="entry name" value="Nicotinate/Quinolinate PRTase C-terminal domain-like"/>
    <property type="match status" value="1"/>
</dbReference>
<dbReference type="InterPro" id="IPR002638">
    <property type="entry name" value="Quinolinate_PRibosylTrfase_C"/>
</dbReference>
<feature type="binding site" evidence="13">
    <location>
        <begin position="136"/>
        <end position="138"/>
    </location>
    <ligand>
        <name>substrate</name>
    </ligand>
</feature>
<feature type="binding site" evidence="13">
    <location>
        <position position="160"/>
    </location>
    <ligand>
        <name>substrate</name>
    </ligand>
</feature>
<dbReference type="InterPro" id="IPR027277">
    <property type="entry name" value="NadC/ModD"/>
</dbReference>
<dbReference type="InterPro" id="IPR036068">
    <property type="entry name" value="Nicotinate_pribotase-like_C"/>
</dbReference>
<dbReference type="GO" id="GO:0004514">
    <property type="term" value="F:nicotinate-nucleotide diphosphorylase (carboxylating) activity"/>
    <property type="evidence" value="ECO:0007669"/>
    <property type="project" value="UniProtKB-EC"/>
</dbReference>
<dbReference type="PANTHER" id="PTHR32179:SF3">
    <property type="entry name" value="NICOTINATE-NUCLEOTIDE PYROPHOSPHORYLASE [CARBOXYLATING]"/>
    <property type="match status" value="1"/>
</dbReference>
<dbReference type="GO" id="GO:0009435">
    <property type="term" value="P:NAD+ biosynthetic process"/>
    <property type="evidence" value="ECO:0007669"/>
    <property type="project" value="UniProtKB-UniPathway"/>
</dbReference>
<feature type="domain" description="Quinolinate phosphoribosyl transferase N-terminal" evidence="15">
    <location>
        <begin position="28"/>
        <end position="113"/>
    </location>
</feature>
<dbReference type="InterPro" id="IPR004393">
    <property type="entry name" value="NadC"/>
</dbReference>
<evidence type="ECO:0000256" key="8">
    <source>
        <dbReference type="ARBA" id="ARBA00022679"/>
    </source>
</evidence>
<evidence type="ECO:0000259" key="14">
    <source>
        <dbReference type="Pfam" id="PF01729"/>
    </source>
</evidence>
<dbReference type="AlphaFoldDB" id="A0A8H2QT39"/>
<feature type="binding site" evidence="13">
    <location>
        <position position="200"/>
    </location>
    <ligand>
        <name>substrate</name>
    </ligand>
</feature>
<feature type="binding site" evidence="13">
    <location>
        <position position="103"/>
    </location>
    <ligand>
        <name>substrate</name>
    </ligand>
</feature>
<comment type="subunit">
    <text evidence="4">Hexamer formed by 3 homodimers.</text>
</comment>
<feature type="binding site" evidence="13">
    <location>
        <begin position="244"/>
        <end position="246"/>
    </location>
    <ligand>
        <name>substrate</name>
    </ligand>
</feature>
<dbReference type="Proteomes" id="UP000377798">
    <property type="component" value="Unassembled WGS sequence"/>
</dbReference>
<evidence type="ECO:0000256" key="6">
    <source>
        <dbReference type="ARBA" id="ARBA00022642"/>
    </source>
</evidence>
<feature type="domain" description="Quinolinate phosphoribosyl transferase C-terminal" evidence="14">
    <location>
        <begin position="115"/>
        <end position="280"/>
    </location>
</feature>
<comment type="function">
    <text evidence="1">Involved in the catabolism of quinolinic acid (QA).</text>
</comment>
<accession>A0A8H2QT39</accession>
<evidence type="ECO:0000256" key="9">
    <source>
        <dbReference type="ARBA" id="ARBA00033102"/>
    </source>
</evidence>
<evidence type="ECO:0000259" key="15">
    <source>
        <dbReference type="Pfam" id="PF02749"/>
    </source>
</evidence>
<dbReference type="Pfam" id="PF02749">
    <property type="entry name" value="QRPTase_N"/>
    <property type="match status" value="1"/>
</dbReference>
<keyword evidence="8 12" id="KW-0808">Transferase</keyword>
<sequence length="285" mass="31657">MYRLENYNRHKIDQCIQTALDEDIITEDLSTNAIYDQGQKARVDLLAKEDGVLCGRYVFERVFSLLDSQVQVDWTLEEGARFKKGDLLAKISGDVRPILTGERTALNFLQRLCGVASYTRDIVDQLEGSGISLMDTRKTTPGLRLLQKYAVTVGGGKNHRTNLSDVIMLKDNHIQAAGGVGAAIQKAKTYAPFVRTIVVETENLAMVQEAVENKASIIMLDNMDRDQMEDAINLIDGRCFIEVSGNVTRESIQDLKGLKIDYISSGALTHSSGIIDLSMKNLRLL</sequence>
<evidence type="ECO:0000256" key="3">
    <source>
        <dbReference type="ARBA" id="ARBA00009400"/>
    </source>
</evidence>
<dbReference type="InterPro" id="IPR022412">
    <property type="entry name" value="Quinolinate_PRibosylTrfase_N"/>
</dbReference>
<dbReference type="PIRSF" id="PIRSF006250">
    <property type="entry name" value="NadC_ModD"/>
    <property type="match status" value="1"/>
</dbReference>
<organism evidence="16 17">
    <name type="scientific">Urinicoccus massiliensis</name>
    <dbReference type="NCBI Taxonomy" id="1723382"/>
    <lineage>
        <taxon>Bacteria</taxon>
        <taxon>Bacillati</taxon>
        <taxon>Bacillota</taxon>
        <taxon>Tissierellia</taxon>
        <taxon>Tissierellales</taxon>
        <taxon>Peptoniphilaceae</taxon>
        <taxon>Urinicoccus</taxon>
    </lineage>
</organism>
<dbReference type="SUPFAM" id="SSF54675">
    <property type="entry name" value="Nicotinate/Quinolinate PRTase N-terminal domain-like"/>
    <property type="match status" value="1"/>
</dbReference>
<comment type="caution">
    <text evidence="16">The sequence shown here is derived from an EMBL/GenBank/DDBJ whole genome shotgun (WGS) entry which is preliminary data.</text>
</comment>
<dbReference type="GO" id="GO:0034213">
    <property type="term" value="P:quinolinate catabolic process"/>
    <property type="evidence" value="ECO:0007669"/>
    <property type="project" value="TreeGrafter"/>
</dbReference>
<dbReference type="Pfam" id="PF01729">
    <property type="entry name" value="QRPTase_C"/>
    <property type="match status" value="1"/>
</dbReference>
<dbReference type="Gene3D" id="3.90.1170.20">
    <property type="entry name" value="Quinolinate phosphoribosyl transferase, N-terminal domain"/>
    <property type="match status" value="1"/>
</dbReference>
<dbReference type="UniPathway" id="UPA00253">
    <property type="reaction ID" value="UER00331"/>
</dbReference>
<dbReference type="FunFam" id="3.20.20.70:FF:000030">
    <property type="entry name" value="Nicotinate-nucleotide pyrophosphorylase, carboxylating"/>
    <property type="match status" value="1"/>
</dbReference>
<feature type="binding site" evidence="13">
    <location>
        <position position="170"/>
    </location>
    <ligand>
        <name>substrate</name>
    </ligand>
</feature>
<dbReference type="CDD" id="cd01572">
    <property type="entry name" value="QPRTase"/>
    <property type="match status" value="1"/>
</dbReference>
<evidence type="ECO:0000256" key="4">
    <source>
        <dbReference type="ARBA" id="ARBA00011218"/>
    </source>
</evidence>
<dbReference type="NCBIfam" id="TIGR00078">
    <property type="entry name" value="nadC"/>
    <property type="match status" value="1"/>
</dbReference>
<gene>
    <name evidence="16" type="primary">nadC</name>
    <name evidence="16" type="ORF">NCTC13150_01044</name>
</gene>
<protein>
    <recommendedName>
        <fullName evidence="11">Probable nicotinate-nucleotide pyrophosphorylase [carboxylating]</fullName>
        <ecNumber evidence="5">2.4.2.19</ecNumber>
    </recommendedName>
    <alternativeName>
        <fullName evidence="9">Quinolinate phosphoribosyltransferase [decarboxylating]</fullName>
    </alternativeName>
</protein>
<evidence type="ECO:0000256" key="5">
    <source>
        <dbReference type="ARBA" id="ARBA00011944"/>
    </source>
</evidence>
<evidence type="ECO:0000256" key="13">
    <source>
        <dbReference type="PIRSR" id="PIRSR006250-1"/>
    </source>
</evidence>
<comment type="pathway">
    <text evidence="2">Cofactor biosynthesis; NAD(+) biosynthesis; nicotinate D-ribonucleotide from quinolinate: step 1/1.</text>
</comment>
<keyword evidence="6" id="KW-0662">Pyridine nucleotide biosynthesis</keyword>
<dbReference type="GO" id="GO:0005737">
    <property type="term" value="C:cytoplasm"/>
    <property type="evidence" value="ECO:0007669"/>
    <property type="project" value="TreeGrafter"/>
</dbReference>
<dbReference type="InterPro" id="IPR037128">
    <property type="entry name" value="Quinolinate_PRibosylTase_N_sf"/>
</dbReference>
<evidence type="ECO:0000256" key="11">
    <source>
        <dbReference type="ARBA" id="ARBA00069173"/>
    </source>
</evidence>
<keyword evidence="7 12" id="KW-0328">Glycosyltransferase</keyword>
<feature type="binding site" evidence="13">
    <location>
        <begin position="265"/>
        <end position="267"/>
    </location>
    <ligand>
        <name>substrate</name>
    </ligand>
</feature>
<feature type="binding site" evidence="13">
    <location>
        <position position="221"/>
    </location>
    <ligand>
        <name>substrate</name>
    </ligand>
</feature>
<evidence type="ECO:0000313" key="16">
    <source>
        <dbReference type="EMBL" id="VFB16495.1"/>
    </source>
</evidence>
<dbReference type="FunFam" id="3.90.1170.20:FF:000001">
    <property type="entry name" value="Nicotinate-nucleotide diphosphorylase (Carboxylating)"/>
    <property type="match status" value="1"/>
</dbReference>
<dbReference type="EC" id="2.4.2.19" evidence="5"/>
<evidence type="ECO:0000256" key="1">
    <source>
        <dbReference type="ARBA" id="ARBA00003237"/>
    </source>
</evidence>
<proteinExistence type="inferred from homology"/>
<dbReference type="RefSeq" id="WP_131749108.1">
    <property type="nucleotide sequence ID" value="NZ_CAACYI010000001.1"/>
</dbReference>